<evidence type="ECO:0000313" key="1">
    <source>
        <dbReference type="EMBL" id="KAJ2897071.1"/>
    </source>
</evidence>
<dbReference type="Proteomes" id="UP001139981">
    <property type="component" value="Unassembled WGS sequence"/>
</dbReference>
<keyword evidence="2" id="KW-1185">Reference proteome</keyword>
<organism evidence="1 2">
    <name type="scientific">Coemansia aciculifera</name>
    <dbReference type="NCBI Taxonomy" id="417176"/>
    <lineage>
        <taxon>Eukaryota</taxon>
        <taxon>Fungi</taxon>
        <taxon>Fungi incertae sedis</taxon>
        <taxon>Zoopagomycota</taxon>
        <taxon>Kickxellomycotina</taxon>
        <taxon>Kickxellomycetes</taxon>
        <taxon>Kickxellales</taxon>
        <taxon>Kickxellaceae</taxon>
        <taxon>Coemansia</taxon>
    </lineage>
</organism>
<name>A0ACC1M6U9_9FUNG</name>
<proteinExistence type="predicted"/>
<gene>
    <name evidence="1" type="primary">SLU7</name>
    <name evidence="1" type="ORF">IWW38_001834</name>
</gene>
<dbReference type="EMBL" id="JANBVB010000147">
    <property type="protein sequence ID" value="KAJ2897071.1"/>
    <property type="molecule type" value="Genomic_DNA"/>
</dbReference>
<evidence type="ECO:0000313" key="2">
    <source>
        <dbReference type="Proteomes" id="UP001139981"/>
    </source>
</evidence>
<protein>
    <submittedName>
        <fullName evidence="1">mRNA splicing protein</fullName>
    </submittedName>
</protein>
<accession>A0ACC1M6U9</accession>
<comment type="caution">
    <text evidence="1">The sequence shown here is derived from an EMBL/GenBank/DDBJ whole genome shotgun (WGS) entry which is preliminary data.</text>
</comment>
<sequence>MSSTSYGSGKLSREDYKKQKDLEAARKAGTAPAEVDEEGNAINPHIPEFMSKAPWYMDTGKVGLQHQRKDKKAAVATSLQETEWYTRGARVGETATKFRKGACENCGVLSHKTKDCMERPRKKGAKWTGKDMKADEVIQDINLSYDAKRDRWNGYDPAEHQKLMADWELIEEARRKRKASELDKDTTAGSSSAGAAAGAKSGGIEAEFASSDEENDDEDRYIGKGGGDEEKLSAKSKSTVRNLRIREDTAKYLRNLDPDSAYYDPKTRSMRENPYSGKEAAQLAYAGDNFIRYSGEALDVAKREVFAWEAGERGNNSAHFQANPTQTALMYSEFKQKKDTLQDSRKQAVLSKYGGEEHLQAPPRELLQQVEHYVEYSRTGKVISGAEKPVVGTKFKEDVHPLNHSTVYGSWWSDGKWGYKCCRQFPRNAYCTASALDK</sequence>
<reference evidence="1" key="1">
    <citation type="submission" date="2022-07" db="EMBL/GenBank/DDBJ databases">
        <title>Phylogenomic reconstructions and comparative analyses of Kickxellomycotina fungi.</title>
        <authorList>
            <person name="Reynolds N.K."/>
            <person name="Stajich J.E."/>
            <person name="Barry K."/>
            <person name="Grigoriev I.V."/>
            <person name="Crous P."/>
            <person name="Smith M.E."/>
        </authorList>
    </citation>
    <scope>NUCLEOTIDE SEQUENCE</scope>
    <source>
        <strain evidence="1">CBS 190363</strain>
    </source>
</reference>